<dbReference type="Pfam" id="PF00350">
    <property type="entry name" value="Dynamin_N"/>
    <property type="match status" value="1"/>
</dbReference>
<gene>
    <name evidence="3" type="ORF">DZC73_19710</name>
</gene>
<accession>A0A3N7HMC7</accession>
<dbReference type="OrthoDB" id="5295100at2"/>
<dbReference type="PANTHER" id="PTHR43681:SF1">
    <property type="entry name" value="SARCALUMENIN"/>
    <property type="match status" value="1"/>
</dbReference>
<organism evidence="3 4">
    <name type="scientific">Piscinibacter terrae</name>
    <dbReference type="NCBI Taxonomy" id="2496871"/>
    <lineage>
        <taxon>Bacteria</taxon>
        <taxon>Pseudomonadati</taxon>
        <taxon>Pseudomonadota</taxon>
        <taxon>Betaproteobacteria</taxon>
        <taxon>Burkholderiales</taxon>
        <taxon>Sphaerotilaceae</taxon>
        <taxon>Piscinibacter</taxon>
    </lineage>
</organism>
<dbReference type="InterPro" id="IPR027417">
    <property type="entry name" value="P-loop_NTPase"/>
</dbReference>
<dbReference type="PANTHER" id="PTHR43681">
    <property type="entry name" value="TRANSMEMBRANE GTPASE FZO"/>
    <property type="match status" value="1"/>
</dbReference>
<dbReference type="EMBL" id="QUSW01000005">
    <property type="protein sequence ID" value="RQP23327.1"/>
    <property type="molecule type" value="Genomic_DNA"/>
</dbReference>
<proteinExistence type="predicted"/>
<name>A0A3N7HMC7_9BURK</name>
<evidence type="ECO:0000313" key="4">
    <source>
        <dbReference type="Proteomes" id="UP000267464"/>
    </source>
</evidence>
<dbReference type="InterPro" id="IPR051943">
    <property type="entry name" value="TRAFAC_Dynamin-like_GTPase"/>
</dbReference>
<dbReference type="RefSeq" id="WP_124542078.1">
    <property type="nucleotide sequence ID" value="NZ_QUSW01000005.1"/>
</dbReference>
<evidence type="ECO:0000259" key="2">
    <source>
        <dbReference type="Pfam" id="PF00350"/>
    </source>
</evidence>
<feature type="domain" description="Dynamin N-terminal" evidence="2">
    <location>
        <begin position="58"/>
        <end position="272"/>
    </location>
</feature>
<evidence type="ECO:0000313" key="3">
    <source>
        <dbReference type="EMBL" id="RQP23327.1"/>
    </source>
</evidence>
<reference evidence="3 4" key="2">
    <citation type="submission" date="2018-12" db="EMBL/GenBank/DDBJ databases">
        <title>Rhizobacter gummiphilus sp. nov., a rubber-degrading bacterium isolated from the soil of a botanical garden in Japan.</title>
        <authorList>
            <person name="Shunsuke S.S."/>
        </authorList>
    </citation>
    <scope>NUCLEOTIDE SEQUENCE [LARGE SCALE GENOMIC DNA]</scope>
    <source>
        <strain evidence="3 4">S-16</strain>
    </source>
</reference>
<dbReference type="Gene3D" id="3.40.50.300">
    <property type="entry name" value="P-loop containing nucleotide triphosphate hydrolases"/>
    <property type="match status" value="1"/>
</dbReference>
<protein>
    <submittedName>
        <fullName evidence="3">Dynamin family protein</fullName>
    </submittedName>
</protein>
<sequence length="675" mass="75474">MTPTFATNFDALTSWRTSLGRRLGDLQRYLGEHDLADGPTTESLAALASRLAGEKLVVAFVAEFSRGKSELINAIFFADAGRRVLPATPGRTTMCPVELAYDPEEPPLLSLLPITTRLEGLSLGELRLQPRAWTHIELNVKSSEELSSALKEVMRTRWVSKEEAVTLGFWDDARPSENPPLDDEGRVEVPEWRHALINYPHPLLKQGLVVLDTPGLNAIGAEPELTLSLLPSAHATVFILGADTGVTKSDMSIWRDHLDTHNLARFVVLNKIDAMIDPLATAEQISAQIESQRQSTARTLEIAPERVFPLSARQALAARLAGDAKGLEASRLTTLEEALSSQLLPKRREVIQQALVDAVEDVETHVSRRLGDSRRQLAEQMLELRGIRGKSGAKVRMMLKRVEEETAEFELCTSRLQALRVVHTRMLKDALIGLSSDRLREEVAQMQEQMAASILNLGAKKAFMGLCNRLRELLEAGQKRGNEIRDMLSASFTKLNAEFGFSLALPKGPDLERYVRELGLIERNYVQYLGLTQALRLSQPKFMEQFRRMLVSKLRVVYENASGELELWSKGASAQVDSQLRERRRGFRRRREALERIQNAAGELEQRISEIETQDQRLQQFLQRVGELANALRNPDTPEVDVVLDGPTETADGLLRLNLPPSDEPAPMLLRHAQG</sequence>
<keyword evidence="1" id="KW-0175">Coiled coil</keyword>
<evidence type="ECO:0000256" key="1">
    <source>
        <dbReference type="SAM" id="Coils"/>
    </source>
</evidence>
<reference evidence="3 4" key="1">
    <citation type="submission" date="2018-08" db="EMBL/GenBank/DDBJ databases">
        <authorList>
            <person name="Khan S.A."/>
            <person name="Jeon C.O."/>
            <person name="Chun B.H."/>
            <person name="Jeong S.E."/>
        </authorList>
    </citation>
    <scope>NUCLEOTIDE SEQUENCE [LARGE SCALE GENOMIC DNA]</scope>
    <source>
        <strain evidence="3 4">S-16</strain>
    </source>
</reference>
<dbReference type="AlphaFoldDB" id="A0A3N7HMC7"/>
<dbReference type="InterPro" id="IPR045063">
    <property type="entry name" value="Dynamin_N"/>
</dbReference>
<keyword evidence="4" id="KW-1185">Reference proteome</keyword>
<dbReference type="SUPFAM" id="SSF52540">
    <property type="entry name" value="P-loop containing nucleoside triphosphate hydrolases"/>
    <property type="match status" value="1"/>
</dbReference>
<feature type="coiled-coil region" evidence="1">
    <location>
        <begin position="587"/>
        <end position="614"/>
    </location>
</feature>
<comment type="caution">
    <text evidence="3">The sequence shown here is derived from an EMBL/GenBank/DDBJ whole genome shotgun (WGS) entry which is preliminary data.</text>
</comment>
<dbReference type="Proteomes" id="UP000267464">
    <property type="component" value="Unassembled WGS sequence"/>
</dbReference>